<reference evidence="5 6" key="2">
    <citation type="journal article" date="2015" name="Stand. Genomic Sci.">
        <title>Draft genome sequence of marine-derived Streptomyces sp. TP-A0598, a producer of anti-MRSA antibiotic lydicamycins.</title>
        <authorList>
            <person name="Komaki H."/>
            <person name="Ichikawa N."/>
            <person name="Hosoyama A."/>
            <person name="Fujita N."/>
            <person name="Igarashi Y."/>
        </authorList>
    </citation>
    <scope>NUCLEOTIDE SEQUENCE [LARGE SCALE GENOMIC DNA]</scope>
    <source>
        <strain evidence="5 6">NBRC 110027</strain>
    </source>
</reference>
<dbReference type="Proteomes" id="UP000048965">
    <property type="component" value="Unassembled WGS sequence"/>
</dbReference>
<dbReference type="InterPro" id="IPR036505">
    <property type="entry name" value="Amidase/PGRP_sf"/>
</dbReference>
<dbReference type="InterPro" id="IPR006619">
    <property type="entry name" value="PGRP_domain_met/bac"/>
</dbReference>
<feature type="domain" description="N-acetylmuramoyl-L-alanine amidase" evidence="3">
    <location>
        <begin position="169"/>
        <end position="335"/>
    </location>
</feature>
<dbReference type="SMART" id="SM00701">
    <property type="entry name" value="PGRP"/>
    <property type="match status" value="1"/>
</dbReference>
<keyword evidence="6" id="KW-1185">Reference proteome</keyword>
<dbReference type="CDD" id="cd06583">
    <property type="entry name" value="PGRP"/>
    <property type="match status" value="1"/>
</dbReference>
<dbReference type="PANTHER" id="PTHR11022">
    <property type="entry name" value="PEPTIDOGLYCAN RECOGNITION PROTEIN"/>
    <property type="match status" value="1"/>
</dbReference>
<evidence type="ECO:0000256" key="1">
    <source>
        <dbReference type="ARBA" id="ARBA00007553"/>
    </source>
</evidence>
<sequence>MVSATTSSSSKSSGNSADSPKHIENIPETRATAAGEVKQTAVQTAEFPIQYLGLAWIGARRGASIRFHQEDGTIGAWHNLHTGCAGGVDGAKLIDSARAATALIAAGGASGYELWLPDGAQSGSVIAIDAKGGPMRQVSVPAEPTRMLGQRYLSRAAWGADENKRFYKDGSESSPPKYYPVQALSVHHTATPNNDPDPAATVRAIYEHHASKDGEDFGDIGYHFLIDEAGRVYEGRWSGEDGIPAHDKEGKVVTAFHTKGFNSGNVGIALLGTFNEQQPTDAARKTLVRLLAGLAKSHKLDPEANITFNNPVDGAKKNVPMISGHRDWLATECPGGTLYGGLPALRSEVAAEGAR</sequence>
<evidence type="ECO:0000259" key="3">
    <source>
        <dbReference type="SMART" id="SM00644"/>
    </source>
</evidence>
<comment type="caution">
    <text evidence="5">The sequence shown here is derived from an EMBL/GenBank/DDBJ whole genome shotgun (WGS) entry which is preliminary data.</text>
</comment>
<dbReference type="Pfam" id="PF01510">
    <property type="entry name" value="Amidase_2"/>
    <property type="match status" value="1"/>
</dbReference>
<dbReference type="InterPro" id="IPR015510">
    <property type="entry name" value="PGRP"/>
</dbReference>
<evidence type="ECO:0000259" key="4">
    <source>
        <dbReference type="SMART" id="SM00701"/>
    </source>
</evidence>
<dbReference type="GO" id="GO:0009253">
    <property type="term" value="P:peptidoglycan catabolic process"/>
    <property type="evidence" value="ECO:0007669"/>
    <property type="project" value="InterPro"/>
</dbReference>
<accession>A0A0P4RFD0</accession>
<reference evidence="6" key="1">
    <citation type="submission" date="2014-09" db="EMBL/GenBank/DDBJ databases">
        <title>Whole genome shotgun sequence of Streptomyces sp. NBRC 110027.</title>
        <authorList>
            <person name="Komaki H."/>
            <person name="Ichikawa N."/>
            <person name="Katano-Makiyama Y."/>
            <person name="Hosoyama A."/>
            <person name="Hashimoto M."/>
            <person name="Uohara A."/>
            <person name="Kitahashi Y."/>
            <person name="Ohji S."/>
            <person name="Kimura A."/>
            <person name="Yamazoe A."/>
            <person name="Igarashi Y."/>
            <person name="Fujita N."/>
        </authorList>
    </citation>
    <scope>NUCLEOTIDE SEQUENCE [LARGE SCALE GENOMIC DNA]</scope>
    <source>
        <strain evidence="6">NBRC 110027</strain>
    </source>
</reference>
<dbReference type="SMART" id="SM00644">
    <property type="entry name" value="Ami_2"/>
    <property type="match status" value="1"/>
</dbReference>
<evidence type="ECO:0000256" key="2">
    <source>
        <dbReference type="SAM" id="MobiDB-lite"/>
    </source>
</evidence>
<dbReference type="EMBL" id="BBNO01000010">
    <property type="protein sequence ID" value="GAO12434.1"/>
    <property type="molecule type" value="Genomic_DNA"/>
</dbReference>
<evidence type="ECO:0008006" key="7">
    <source>
        <dbReference type="Google" id="ProtNLM"/>
    </source>
</evidence>
<dbReference type="Gene3D" id="3.40.80.10">
    <property type="entry name" value="Peptidoglycan recognition protein-like"/>
    <property type="match status" value="1"/>
</dbReference>
<organism evidence="5 6">
    <name type="scientific">Streptomyces lydicamycinicus</name>
    <dbReference type="NCBI Taxonomy" id="1546107"/>
    <lineage>
        <taxon>Bacteria</taxon>
        <taxon>Bacillati</taxon>
        <taxon>Actinomycetota</taxon>
        <taxon>Actinomycetes</taxon>
        <taxon>Kitasatosporales</taxon>
        <taxon>Streptomycetaceae</taxon>
        <taxon>Streptomyces</taxon>
    </lineage>
</organism>
<gene>
    <name evidence="5" type="ORF">TPA0598_10_04040</name>
</gene>
<dbReference type="GO" id="GO:0008745">
    <property type="term" value="F:N-acetylmuramoyl-L-alanine amidase activity"/>
    <property type="evidence" value="ECO:0007669"/>
    <property type="project" value="InterPro"/>
</dbReference>
<evidence type="ECO:0000313" key="6">
    <source>
        <dbReference type="Proteomes" id="UP000048965"/>
    </source>
</evidence>
<dbReference type="GO" id="GO:0008270">
    <property type="term" value="F:zinc ion binding"/>
    <property type="evidence" value="ECO:0007669"/>
    <property type="project" value="InterPro"/>
</dbReference>
<proteinExistence type="inferred from homology"/>
<dbReference type="PANTHER" id="PTHR11022:SF41">
    <property type="entry name" value="PEPTIDOGLYCAN-RECOGNITION PROTEIN LC-RELATED"/>
    <property type="match status" value="1"/>
</dbReference>
<protein>
    <recommendedName>
        <fullName evidence="7">N-acetylmuramoyl-L-alanine amidase</fullName>
    </recommendedName>
</protein>
<dbReference type="InterPro" id="IPR002502">
    <property type="entry name" value="Amidase_domain"/>
</dbReference>
<feature type="domain" description="Peptidoglycan recognition protein family" evidence="4">
    <location>
        <begin position="150"/>
        <end position="313"/>
    </location>
</feature>
<feature type="compositionally biased region" description="Low complexity" evidence="2">
    <location>
        <begin position="1"/>
        <end position="18"/>
    </location>
</feature>
<comment type="similarity">
    <text evidence="1">Belongs to the N-acetylmuramoyl-L-alanine amidase 2 family.</text>
</comment>
<feature type="region of interest" description="Disordered" evidence="2">
    <location>
        <begin position="1"/>
        <end position="24"/>
    </location>
</feature>
<evidence type="ECO:0000313" key="5">
    <source>
        <dbReference type="EMBL" id="GAO12434.1"/>
    </source>
</evidence>
<name>A0A0P4RFD0_9ACTN</name>
<dbReference type="AlphaFoldDB" id="A0A0P4RFD0"/>
<dbReference type="SUPFAM" id="SSF55846">
    <property type="entry name" value="N-acetylmuramoyl-L-alanine amidase-like"/>
    <property type="match status" value="1"/>
</dbReference>